<comment type="caution">
    <text evidence="1">The sequence shown here is derived from an EMBL/GenBank/DDBJ whole genome shotgun (WGS) entry which is preliminary data.</text>
</comment>
<dbReference type="Pfam" id="PF09357">
    <property type="entry name" value="RteC"/>
    <property type="match status" value="1"/>
</dbReference>
<accession>A0ABT3XXY1</accession>
<reference evidence="1" key="1">
    <citation type="submission" date="2022-10" db="EMBL/GenBank/DDBJ databases">
        <title>Chryseobacterium sp. nov., a novel bacterial species.</title>
        <authorList>
            <person name="Cao Y."/>
        </authorList>
    </citation>
    <scope>NUCLEOTIDE SEQUENCE</scope>
    <source>
        <strain evidence="1">KC 927</strain>
    </source>
</reference>
<dbReference type="InterPro" id="IPR018534">
    <property type="entry name" value="Tet_reg_excision_RteC"/>
</dbReference>
<dbReference type="EMBL" id="JAOVZV010000001">
    <property type="protein sequence ID" value="MCX8530751.1"/>
    <property type="molecule type" value="Genomic_DNA"/>
</dbReference>
<protein>
    <submittedName>
        <fullName evidence="1">RteC domain-containing protein</fullName>
    </submittedName>
</protein>
<sequence>MAIYIYYSKILSIEASKPFIYPMAFRSYYESERNNLLYFYSEEKEFISCYRRKSTFLDKKYFIRFKFDFKLKLSPELYNYNVEFSTSHDHLVSQIIANDFIDGYLTSKINSDDNQENSIRHIRKLEWTAPKLELTELLYALHQTNCFNECQDKIMINGAKNLQRGRQTEAPAKIFWSRTLRILKM</sequence>
<organism evidence="1 2">
    <name type="scientific">Chryseobacterium luquanense</name>
    <dbReference type="NCBI Taxonomy" id="2983766"/>
    <lineage>
        <taxon>Bacteria</taxon>
        <taxon>Pseudomonadati</taxon>
        <taxon>Bacteroidota</taxon>
        <taxon>Flavobacteriia</taxon>
        <taxon>Flavobacteriales</taxon>
        <taxon>Weeksellaceae</taxon>
        <taxon>Chryseobacterium group</taxon>
        <taxon>Chryseobacterium</taxon>
    </lineage>
</organism>
<keyword evidence="2" id="KW-1185">Reference proteome</keyword>
<dbReference type="RefSeq" id="WP_267279435.1">
    <property type="nucleotide sequence ID" value="NZ_JAOVZV010000001.1"/>
</dbReference>
<name>A0ABT3XXY1_9FLAO</name>
<dbReference type="Proteomes" id="UP001070176">
    <property type="component" value="Unassembled WGS sequence"/>
</dbReference>
<gene>
    <name evidence="1" type="ORF">OEA66_00110</name>
</gene>
<proteinExistence type="predicted"/>
<evidence type="ECO:0000313" key="2">
    <source>
        <dbReference type="Proteomes" id="UP001070176"/>
    </source>
</evidence>
<evidence type="ECO:0000313" key="1">
    <source>
        <dbReference type="EMBL" id="MCX8530751.1"/>
    </source>
</evidence>